<keyword evidence="5 8" id="KW-0812">Transmembrane</keyword>
<dbReference type="Proteomes" id="UP000053593">
    <property type="component" value="Unassembled WGS sequence"/>
</dbReference>
<dbReference type="Pfam" id="PF13813">
    <property type="entry name" value="MBOAT_2"/>
    <property type="match status" value="1"/>
</dbReference>
<comment type="similarity">
    <text evidence="3">Belongs to the wax synthase family.</text>
</comment>
<keyword evidence="4" id="KW-0808">Transferase</keyword>
<dbReference type="GO" id="GO:0006629">
    <property type="term" value="P:lipid metabolic process"/>
    <property type="evidence" value="ECO:0007669"/>
    <property type="project" value="InterPro"/>
</dbReference>
<dbReference type="HOGENOM" id="CLU_032731_1_1_1"/>
<dbReference type="EMBL" id="KN834794">
    <property type="protein sequence ID" value="KIK56854.1"/>
    <property type="molecule type" value="Genomic_DNA"/>
</dbReference>
<evidence type="ECO:0000256" key="4">
    <source>
        <dbReference type="ARBA" id="ARBA00022679"/>
    </source>
</evidence>
<dbReference type="GO" id="GO:0016020">
    <property type="term" value="C:membrane"/>
    <property type="evidence" value="ECO:0007669"/>
    <property type="project" value="UniProtKB-SubCell"/>
</dbReference>
<protein>
    <recommendedName>
        <fullName evidence="9">Wax synthase domain-containing protein</fullName>
    </recommendedName>
</protein>
<dbReference type="GO" id="GO:0008374">
    <property type="term" value="F:O-acyltransferase activity"/>
    <property type="evidence" value="ECO:0007669"/>
    <property type="project" value="InterPro"/>
</dbReference>
<feature type="transmembrane region" description="Helical" evidence="8">
    <location>
        <begin position="12"/>
        <end position="33"/>
    </location>
</feature>
<gene>
    <name evidence="10" type="ORF">GYMLUDRAFT_775031</name>
</gene>
<keyword evidence="7 8" id="KW-0472">Membrane</keyword>
<evidence type="ECO:0000256" key="2">
    <source>
        <dbReference type="ARBA" id="ARBA00005179"/>
    </source>
</evidence>
<accession>A0A0D0C3B8</accession>
<evidence type="ECO:0000256" key="1">
    <source>
        <dbReference type="ARBA" id="ARBA00004141"/>
    </source>
</evidence>
<evidence type="ECO:0000313" key="10">
    <source>
        <dbReference type="EMBL" id="KIK56854.1"/>
    </source>
</evidence>
<evidence type="ECO:0000313" key="11">
    <source>
        <dbReference type="Proteomes" id="UP000053593"/>
    </source>
</evidence>
<dbReference type="InterPro" id="IPR044851">
    <property type="entry name" value="Wax_synthase"/>
</dbReference>
<keyword evidence="11" id="KW-1185">Reference proteome</keyword>
<proteinExistence type="inferred from homology"/>
<keyword evidence="6 8" id="KW-1133">Transmembrane helix</keyword>
<evidence type="ECO:0000256" key="5">
    <source>
        <dbReference type="ARBA" id="ARBA00022692"/>
    </source>
</evidence>
<name>A0A0D0C3B8_9AGAR</name>
<evidence type="ECO:0000256" key="6">
    <source>
        <dbReference type="ARBA" id="ARBA00022989"/>
    </source>
</evidence>
<evidence type="ECO:0000256" key="3">
    <source>
        <dbReference type="ARBA" id="ARBA00007282"/>
    </source>
</evidence>
<dbReference type="OrthoDB" id="1077582at2759"/>
<dbReference type="AlphaFoldDB" id="A0A0D0C3B8"/>
<evidence type="ECO:0000259" key="9">
    <source>
        <dbReference type="Pfam" id="PF13813"/>
    </source>
</evidence>
<evidence type="ECO:0000256" key="7">
    <source>
        <dbReference type="ARBA" id="ARBA00023136"/>
    </source>
</evidence>
<dbReference type="PANTHER" id="PTHR31595:SF57">
    <property type="entry name" value="OS04G0481900 PROTEIN"/>
    <property type="match status" value="1"/>
</dbReference>
<feature type="domain" description="Wax synthase" evidence="9">
    <location>
        <begin position="224"/>
        <end position="310"/>
    </location>
</feature>
<reference evidence="10 11" key="1">
    <citation type="submission" date="2014-04" db="EMBL/GenBank/DDBJ databases">
        <title>Evolutionary Origins and Diversification of the Mycorrhizal Mutualists.</title>
        <authorList>
            <consortium name="DOE Joint Genome Institute"/>
            <consortium name="Mycorrhizal Genomics Consortium"/>
            <person name="Kohler A."/>
            <person name="Kuo A."/>
            <person name="Nagy L.G."/>
            <person name="Floudas D."/>
            <person name="Copeland A."/>
            <person name="Barry K.W."/>
            <person name="Cichocki N."/>
            <person name="Veneault-Fourrey C."/>
            <person name="LaButti K."/>
            <person name="Lindquist E.A."/>
            <person name="Lipzen A."/>
            <person name="Lundell T."/>
            <person name="Morin E."/>
            <person name="Murat C."/>
            <person name="Riley R."/>
            <person name="Ohm R."/>
            <person name="Sun H."/>
            <person name="Tunlid A."/>
            <person name="Henrissat B."/>
            <person name="Grigoriev I.V."/>
            <person name="Hibbett D.S."/>
            <person name="Martin F."/>
        </authorList>
    </citation>
    <scope>NUCLEOTIDE SEQUENCE [LARGE SCALE GENOMIC DNA]</scope>
    <source>
        <strain evidence="10 11">FD-317 M1</strain>
    </source>
</reference>
<dbReference type="InterPro" id="IPR032805">
    <property type="entry name" value="Wax_synthase_dom"/>
</dbReference>
<sequence length="399" mass="46028">MDETQHASLKALFSLQYLIGPCILLSCVLSLRWPLWARLVFFGCYATHLFRGMSMRTGDTWFDYSNGSTLSGDIVKTMYMLFLVDPVRDWRHKSDGKRSIASFPWWKRVYWCICAAFTMRGVGWNYQISQIPSPSRLTRSMFLCATLLRALSSYLLLDAVQCLLQVTPFFNNPQTTVSMRSHSYIQQSYYMALSFTIPYASIKFHYSLAAFIAVASGYSLQEDWPDMFGSWFDAYSVRNLWGKTWHQLYRNQYSTVGKFVAGLLGAPRRTILSVFIQLHVAFLVSGLSHSFGDYTVGFHKFGHMTLPFFALQPFAIMFEELFLFTIKSLSNSNRYPFIRSTIKSIPSPMRRCLGYTWTLAWFTYSASWYIDPAAQAGFGRSDIIPWSIIRFVVIRIGRT</sequence>
<evidence type="ECO:0000256" key="8">
    <source>
        <dbReference type="SAM" id="Phobius"/>
    </source>
</evidence>
<comment type="pathway">
    <text evidence="2">Secondary metabolite biosynthesis.</text>
</comment>
<comment type="subcellular location">
    <subcellularLocation>
        <location evidence="1">Membrane</location>
        <topology evidence="1">Multi-pass membrane protein</topology>
    </subcellularLocation>
</comment>
<organism evidence="10 11">
    <name type="scientific">Collybiopsis luxurians FD-317 M1</name>
    <dbReference type="NCBI Taxonomy" id="944289"/>
    <lineage>
        <taxon>Eukaryota</taxon>
        <taxon>Fungi</taxon>
        <taxon>Dikarya</taxon>
        <taxon>Basidiomycota</taxon>
        <taxon>Agaricomycotina</taxon>
        <taxon>Agaricomycetes</taxon>
        <taxon>Agaricomycetidae</taxon>
        <taxon>Agaricales</taxon>
        <taxon>Marasmiineae</taxon>
        <taxon>Omphalotaceae</taxon>
        <taxon>Collybiopsis</taxon>
        <taxon>Collybiopsis luxurians</taxon>
    </lineage>
</organism>
<dbReference type="PANTHER" id="PTHR31595">
    <property type="entry name" value="LONG-CHAIN-ALCOHOL O-FATTY-ACYLTRANSFERASE 3-RELATED"/>
    <property type="match status" value="1"/>
</dbReference>